<proteinExistence type="predicted"/>
<dbReference type="EMBL" id="MN739209">
    <property type="protein sequence ID" value="QHS93723.1"/>
    <property type="molecule type" value="Genomic_DNA"/>
</dbReference>
<sequence length="205" mass="22739">MSHRSHECSCDVESPLTAWVCQLCQGVLCNNCVAGSHGCQVCSRCWDHCLTAGCLMCKLCKRACQECQMYSCKECLPDPLPVCVSCQEEDLLCPTCGQECEGPVCGAKYCLDRICFTCTKSIQVCSTCKIKECYDCIDKCCICGNHACQCSRKECTGSSCATFTYICQGCWFDYHRVCVFCQEETVHAPASKKRKIAEKTVSMDI</sequence>
<protein>
    <submittedName>
        <fullName evidence="1">Uncharacterized protein</fullName>
    </submittedName>
</protein>
<dbReference type="AlphaFoldDB" id="A0A6C0BR36"/>
<name>A0A6C0BR36_9ZZZZ</name>
<evidence type="ECO:0000313" key="1">
    <source>
        <dbReference type="EMBL" id="QHS93723.1"/>
    </source>
</evidence>
<reference evidence="1" key="1">
    <citation type="journal article" date="2020" name="Nature">
        <title>Giant virus diversity and host interactions through global metagenomics.</title>
        <authorList>
            <person name="Schulz F."/>
            <person name="Roux S."/>
            <person name="Paez-Espino D."/>
            <person name="Jungbluth S."/>
            <person name="Walsh D.A."/>
            <person name="Denef V.J."/>
            <person name="McMahon K.D."/>
            <person name="Konstantinidis K.T."/>
            <person name="Eloe-Fadrosh E.A."/>
            <person name="Kyrpides N.C."/>
            <person name="Woyke T."/>
        </authorList>
    </citation>
    <scope>NUCLEOTIDE SEQUENCE</scope>
    <source>
        <strain evidence="1">GVMAG-M-3300018080-19</strain>
    </source>
</reference>
<accession>A0A6C0BR36</accession>
<organism evidence="1">
    <name type="scientific">viral metagenome</name>
    <dbReference type="NCBI Taxonomy" id="1070528"/>
    <lineage>
        <taxon>unclassified sequences</taxon>
        <taxon>metagenomes</taxon>
        <taxon>organismal metagenomes</taxon>
    </lineage>
</organism>